<organism evidence="4 5">
    <name type="scientific">Tectimicrobiota bacterium</name>
    <dbReference type="NCBI Taxonomy" id="2528274"/>
    <lineage>
        <taxon>Bacteria</taxon>
        <taxon>Pseudomonadati</taxon>
        <taxon>Nitrospinota/Tectimicrobiota group</taxon>
        <taxon>Candidatus Tectimicrobiota</taxon>
    </lineage>
</organism>
<gene>
    <name evidence="4" type="ORF">HYY65_06325</name>
</gene>
<keyword evidence="2" id="KW-1133">Transmembrane helix</keyword>
<evidence type="ECO:0000313" key="5">
    <source>
        <dbReference type="Proteomes" id="UP000741360"/>
    </source>
</evidence>
<sequence length="202" mass="21424">MRLRPLYWVAGTAILLAAGGWGIYQNWIRDQRIKSPGARGVSSPVLPREGGVAVTLYLPAGDSEGLREEKRELPDSPQFEQKAAAVLGELLKENSAAGEGLFPRGTKVLAVYWDTAGIAYVDLSQEAGQGVRLGPWAEALRVYAVVNTMAANFPGVKRVKILVEGQEVDSLAGHVSLQDPLEPRPDMVQPAAGVGGGAPPSS</sequence>
<evidence type="ECO:0000259" key="3">
    <source>
        <dbReference type="SMART" id="SM00909"/>
    </source>
</evidence>
<comment type="caution">
    <text evidence="4">The sequence shown here is derived from an EMBL/GenBank/DDBJ whole genome shotgun (WGS) entry which is preliminary data.</text>
</comment>
<proteinExistence type="predicted"/>
<feature type="compositionally biased region" description="Gly residues" evidence="1">
    <location>
        <begin position="193"/>
        <end position="202"/>
    </location>
</feature>
<feature type="domain" description="GerMN" evidence="3">
    <location>
        <begin position="83"/>
        <end position="172"/>
    </location>
</feature>
<dbReference type="Pfam" id="PF10646">
    <property type="entry name" value="Germane"/>
    <property type="match status" value="1"/>
</dbReference>
<dbReference type="SMART" id="SM00909">
    <property type="entry name" value="Germane"/>
    <property type="match status" value="1"/>
</dbReference>
<evidence type="ECO:0000313" key="4">
    <source>
        <dbReference type="EMBL" id="MBI3014667.1"/>
    </source>
</evidence>
<keyword evidence="2" id="KW-0812">Transmembrane</keyword>
<dbReference type="EMBL" id="JACPSX010000110">
    <property type="protein sequence ID" value="MBI3014667.1"/>
    <property type="molecule type" value="Genomic_DNA"/>
</dbReference>
<evidence type="ECO:0000256" key="1">
    <source>
        <dbReference type="SAM" id="MobiDB-lite"/>
    </source>
</evidence>
<accession>A0A932GP72</accession>
<feature type="transmembrane region" description="Helical" evidence="2">
    <location>
        <begin position="6"/>
        <end position="24"/>
    </location>
</feature>
<keyword evidence="2" id="KW-0472">Membrane</keyword>
<feature type="region of interest" description="Disordered" evidence="1">
    <location>
        <begin position="177"/>
        <end position="202"/>
    </location>
</feature>
<name>A0A932GP72_UNCTE</name>
<dbReference type="AlphaFoldDB" id="A0A932GP72"/>
<protein>
    <submittedName>
        <fullName evidence="4">GerMN domain-containing protein</fullName>
    </submittedName>
</protein>
<dbReference type="Proteomes" id="UP000741360">
    <property type="component" value="Unassembled WGS sequence"/>
</dbReference>
<reference evidence="4" key="1">
    <citation type="submission" date="2020-07" db="EMBL/GenBank/DDBJ databases">
        <title>Huge and variable diversity of episymbiotic CPR bacteria and DPANN archaea in groundwater ecosystems.</title>
        <authorList>
            <person name="He C.Y."/>
            <person name="Keren R."/>
            <person name="Whittaker M."/>
            <person name="Farag I.F."/>
            <person name="Doudna J."/>
            <person name="Cate J.H.D."/>
            <person name="Banfield J.F."/>
        </authorList>
    </citation>
    <scope>NUCLEOTIDE SEQUENCE</scope>
    <source>
        <strain evidence="4">NC_groundwater_717_Ag_S-0.2um_59_8</strain>
    </source>
</reference>
<evidence type="ECO:0000256" key="2">
    <source>
        <dbReference type="SAM" id="Phobius"/>
    </source>
</evidence>
<dbReference type="InterPro" id="IPR019606">
    <property type="entry name" value="GerMN"/>
</dbReference>